<dbReference type="EMBL" id="VIFY01000014">
    <property type="protein sequence ID" value="TQB75878.1"/>
    <property type="molecule type" value="Genomic_DNA"/>
</dbReference>
<dbReference type="OrthoDB" id="8062037at2759"/>
<gene>
    <name evidence="2" type="ORF">MPDQ_001479</name>
</gene>
<accession>A0A507R0J1</accession>
<dbReference type="Gene3D" id="3.30.40.10">
    <property type="entry name" value="Zinc/RING finger domain, C3HC4 (zinc finger)"/>
    <property type="match status" value="1"/>
</dbReference>
<dbReference type="AlphaFoldDB" id="A0A507R0J1"/>
<dbReference type="Proteomes" id="UP000319663">
    <property type="component" value="Unassembled WGS sequence"/>
</dbReference>
<organism evidence="2 3">
    <name type="scientific">Monascus purpureus</name>
    <name type="common">Red mold</name>
    <name type="synonym">Monascus anka</name>
    <dbReference type="NCBI Taxonomy" id="5098"/>
    <lineage>
        <taxon>Eukaryota</taxon>
        <taxon>Fungi</taxon>
        <taxon>Dikarya</taxon>
        <taxon>Ascomycota</taxon>
        <taxon>Pezizomycotina</taxon>
        <taxon>Eurotiomycetes</taxon>
        <taxon>Eurotiomycetidae</taxon>
        <taxon>Eurotiales</taxon>
        <taxon>Aspergillaceae</taxon>
        <taxon>Monascus</taxon>
    </lineage>
</organism>
<feature type="region of interest" description="Disordered" evidence="1">
    <location>
        <begin position="16"/>
        <end position="80"/>
    </location>
</feature>
<evidence type="ECO:0000313" key="3">
    <source>
        <dbReference type="Proteomes" id="UP000319663"/>
    </source>
</evidence>
<dbReference type="InterPro" id="IPR013083">
    <property type="entry name" value="Znf_RING/FYVE/PHD"/>
</dbReference>
<feature type="compositionally biased region" description="Basic and acidic residues" evidence="1">
    <location>
        <begin position="65"/>
        <end position="80"/>
    </location>
</feature>
<evidence type="ECO:0000313" key="2">
    <source>
        <dbReference type="EMBL" id="TQB75878.1"/>
    </source>
</evidence>
<name>A0A507R0J1_MONPU</name>
<dbReference type="STRING" id="5098.A0A507R0J1"/>
<protein>
    <recommendedName>
        <fullName evidence="4">RING-type domain-containing protein</fullName>
    </recommendedName>
</protein>
<feature type="compositionally biased region" description="Acidic residues" evidence="1">
    <location>
        <begin position="158"/>
        <end position="172"/>
    </location>
</feature>
<feature type="compositionally biased region" description="Basic and acidic residues" evidence="1">
    <location>
        <begin position="17"/>
        <end position="29"/>
    </location>
</feature>
<keyword evidence="3" id="KW-1185">Reference proteome</keyword>
<dbReference type="PANTHER" id="PTHR21540">
    <property type="entry name" value="RING FINGER AND SWIM DOMAIN-CONTAINING PROTEIN 2"/>
    <property type="match status" value="1"/>
</dbReference>
<comment type="caution">
    <text evidence="2">The sequence shown here is derived from an EMBL/GenBank/DDBJ whole genome shotgun (WGS) entry which is preliminary data.</text>
</comment>
<dbReference type="PANTHER" id="PTHR21540:SF0">
    <property type="entry name" value="PHD FAMILY PROTEIN"/>
    <property type="match status" value="1"/>
</dbReference>
<sequence>MDRCIYAPFYPMRRLPASHDDRRQSDELSRTSVENNVGSEVGFDTIDEEEYELPAPIRSPSPQADDVHNHNHNGDHDHDYYHSYSYSHNYAYNSSDTPDFAVRSGPSTTFVTRRPIEGDCSICMLPLRYEENNSDDSSDTESTSSTDSEFWDPPGPDADAESEEADAEPEPEPEPHAHVSGSGAVPVWGQMAHDSHGLLWCRRQCGNNFHGRCIDRWSSVESFGYRRPTCPVCRSAWVD</sequence>
<reference evidence="2 3" key="1">
    <citation type="submission" date="2019-06" db="EMBL/GenBank/DDBJ databases">
        <title>Wine fermentation using esterase from Monascus purpureus.</title>
        <authorList>
            <person name="Geng C."/>
            <person name="Zhang Y."/>
        </authorList>
    </citation>
    <scope>NUCLEOTIDE SEQUENCE [LARGE SCALE GENOMIC DNA]</scope>
    <source>
        <strain evidence="2">HQ1</strain>
    </source>
</reference>
<feature type="region of interest" description="Disordered" evidence="1">
    <location>
        <begin position="131"/>
        <end position="184"/>
    </location>
</feature>
<dbReference type="SUPFAM" id="SSF57850">
    <property type="entry name" value="RING/U-box"/>
    <property type="match status" value="1"/>
</dbReference>
<evidence type="ECO:0008006" key="4">
    <source>
        <dbReference type="Google" id="ProtNLM"/>
    </source>
</evidence>
<evidence type="ECO:0000256" key="1">
    <source>
        <dbReference type="SAM" id="MobiDB-lite"/>
    </source>
</evidence>
<proteinExistence type="predicted"/>
<dbReference type="InterPro" id="IPR039903">
    <property type="entry name" value="Zswim2"/>
</dbReference>
<dbReference type="GO" id="GO:0061630">
    <property type="term" value="F:ubiquitin protein ligase activity"/>
    <property type="evidence" value="ECO:0007669"/>
    <property type="project" value="InterPro"/>
</dbReference>